<keyword evidence="4" id="KW-0238">DNA-binding</keyword>
<dbReference type="OrthoDB" id="2123952at2759"/>
<dbReference type="Proteomes" id="UP000193986">
    <property type="component" value="Unassembled WGS sequence"/>
</dbReference>
<evidence type="ECO:0000256" key="4">
    <source>
        <dbReference type="ARBA" id="ARBA00023125"/>
    </source>
</evidence>
<keyword evidence="5" id="KW-0804">Transcription</keyword>
<dbReference type="Pfam" id="PF04082">
    <property type="entry name" value="Fungal_trans"/>
    <property type="match status" value="1"/>
</dbReference>
<dbReference type="GO" id="GO:0006351">
    <property type="term" value="P:DNA-templated transcription"/>
    <property type="evidence" value="ECO:0007669"/>
    <property type="project" value="InterPro"/>
</dbReference>
<feature type="compositionally biased region" description="Basic and acidic residues" evidence="7">
    <location>
        <begin position="13"/>
        <end position="34"/>
    </location>
</feature>
<evidence type="ECO:0000313" key="10">
    <source>
        <dbReference type="Proteomes" id="UP000193986"/>
    </source>
</evidence>
<evidence type="ECO:0000256" key="2">
    <source>
        <dbReference type="ARBA" id="ARBA00022833"/>
    </source>
</evidence>
<keyword evidence="2" id="KW-0862">Zinc</keyword>
<dbReference type="GO" id="GO:0003677">
    <property type="term" value="F:DNA binding"/>
    <property type="evidence" value="ECO:0007669"/>
    <property type="project" value="UniProtKB-KW"/>
</dbReference>
<evidence type="ECO:0000259" key="8">
    <source>
        <dbReference type="SMART" id="SM00906"/>
    </source>
</evidence>
<protein>
    <submittedName>
        <fullName evidence="9">Fungal-specific transcription factor domain-domain-containing protein</fullName>
    </submittedName>
</protein>
<dbReference type="CDD" id="cd12148">
    <property type="entry name" value="fungal_TF_MHR"/>
    <property type="match status" value="1"/>
</dbReference>
<dbReference type="STRING" id="71784.A0A1Y2AEV5"/>
<gene>
    <name evidence="9" type="ORF">BCR39DRAFT_474738</name>
</gene>
<evidence type="ECO:0000256" key="7">
    <source>
        <dbReference type="SAM" id="MobiDB-lite"/>
    </source>
</evidence>
<evidence type="ECO:0000256" key="1">
    <source>
        <dbReference type="ARBA" id="ARBA00022723"/>
    </source>
</evidence>
<dbReference type="EMBL" id="MCFC01000120">
    <property type="protein sequence ID" value="ORY21002.1"/>
    <property type="molecule type" value="Genomic_DNA"/>
</dbReference>
<keyword evidence="3" id="KW-0805">Transcription regulation</keyword>
<organism evidence="9 10">
    <name type="scientific">Naematelia encephala</name>
    <dbReference type="NCBI Taxonomy" id="71784"/>
    <lineage>
        <taxon>Eukaryota</taxon>
        <taxon>Fungi</taxon>
        <taxon>Dikarya</taxon>
        <taxon>Basidiomycota</taxon>
        <taxon>Agaricomycotina</taxon>
        <taxon>Tremellomycetes</taxon>
        <taxon>Tremellales</taxon>
        <taxon>Naemateliaceae</taxon>
        <taxon>Naematelia</taxon>
    </lineage>
</organism>
<feature type="compositionally biased region" description="Polar residues" evidence="7">
    <location>
        <begin position="576"/>
        <end position="599"/>
    </location>
</feature>
<keyword evidence="6" id="KW-0539">Nucleus</keyword>
<dbReference type="GO" id="GO:0008270">
    <property type="term" value="F:zinc ion binding"/>
    <property type="evidence" value="ECO:0007669"/>
    <property type="project" value="InterPro"/>
</dbReference>
<evidence type="ECO:0000313" key="9">
    <source>
        <dbReference type="EMBL" id="ORY21002.1"/>
    </source>
</evidence>
<dbReference type="PANTHER" id="PTHR31313:SF78">
    <property type="entry name" value="TRANSCRIPTION FACTOR DOMAIN-CONTAINING PROTEIN"/>
    <property type="match status" value="1"/>
</dbReference>
<dbReference type="InterPro" id="IPR051615">
    <property type="entry name" value="Transcr_Regulatory_Elem"/>
</dbReference>
<accession>A0A1Y2AEV5</accession>
<evidence type="ECO:0000256" key="3">
    <source>
        <dbReference type="ARBA" id="ARBA00023015"/>
    </source>
</evidence>
<reference evidence="9 10" key="1">
    <citation type="submission" date="2016-07" db="EMBL/GenBank/DDBJ databases">
        <title>Pervasive Adenine N6-methylation of Active Genes in Fungi.</title>
        <authorList>
            <consortium name="DOE Joint Genome Institute"/>
            <person name="Mondo S.J."/>
            <person name="Dannebaum R.O."/>
            <person name="Kuo R.C."/>
            <person name="Labutti K."/>
            <person name="Haridas S."/>
            <person name="Kuo A."/>
            <person name="Salamov A."/>
            <person name="Ahrendt S.R."/>
            <person name="Lipzen A."/>
            <person name="Sullivan W."/>
            <person name="Andreopoulos W.B."/>
            <person name="Clum A."/>
            <person name="Lindquist E."/>
            <person name="Daum C."/>
            <person name="Ramamoorthy G.K."/>
            <person name="Gryganskyi A."/>
            <person name="Culley D."/>
            <person name="Magnuson J.K."/>
            <person name="James T.Y."/>
            <person name="O'Malley M.A."/>
            <person name="Stajich J.E."/>
            <person name="Spatafora J.W."/>
            <person name="Visel A."/>
            <person name="Grigoriev I.V."/>
        </authorList>
    </citation>
    <scope>NUCLEOTIDE SEQUENCE [LARGE SCALE GENOMIC DNA]</scope>
    <source>
        <strain evidence="9 10">68-887.2</strain>
    </source>
</reference>
<keyword evidence="1" id="KW-0479">Metal-binding</keyword>
<keyword evidence="10" id="KW-1185">Reference proteome</keyword>
<dbReference type="InterPro" id="IPR007219">
    <property type="entry name" value="XnlR_reg_dom"/>
</dbReference>
<evidence type="ECO:0000256" key="6">
    <source>
        <dbReference type="ARBA" id="ARBA00023242"/>
    </source>
</evidence>
<sequence length="770" mass="85127">MSSRRLSVVPVDDSSHPQTRREGGSKKRSSRACDVKYRRRSKCEDIQDAPDGGQSCRLCRQSQQQCLFTLPVRKRGPTPGFRAYQVHNPPADQTPPPSRLDASRDIPTVRSTLHHSRTPSPTSTSLQAPETQARLRRGESLFGIPTAMVDQLLAVYFTHVHNVWPLVHKPFFDPHKTPSHLLFSMLAVASCVAPSLTHEGFDSVVLFAMAERALHHRHMQSGLDIIQSLILLSLRQTGCGDKRSAALYAGRACIMALTMGLNLALSFQAGETTRVSCSFLSDVDSETRARVYWNCYVLDKTIAEETGRPFLLPYRRASIPFPSINETDELETWPPLPMSSSPLPKSVRHIIPRRGYVLSCFVWTCRLAMVVEDILDLEVEGPARDGSPWDRDFGTWSRDRRDKTIDVQGVSNMLDSWMAQLPRSLHVDIEGKFSPLPHHVVSLTWYHTARILLYSRSLRQQCTPQPLLVPSQLLDTSPISHAVCSEAAQSVVDLLGHLDRHRLLQQVSSDIIHLLSLATLFEAYDSMSGNRDLANRAKFNFSRCCLWLREFSSSWPAASAHRMFFEGLIRGGLQLSSPEDGSSNNPNHTSVLSTTSEMESQAPPIPDGLRAVGRHLSVSDPTASQPNIVETQSTTALSHLFQLPQFYWNQLTNPPVDLSTPESYAPSNFAFQPSTGPEVGVVLSQHTTSNGTITSKLTNSSLGQGDKITSSAIAPEMAFWEQSMGEVASSSFLSSGPGAMSQAHTPGPEVDQSAIYEALMSYMMDAARGS</sequence>
<feature type="region of interest" description="Disordered" evidence="7">
    <location>
        <begin position="78"/>
        <end position="132"/>
    </location>
</feature>
<dbReference type="SMART" id="SM00906">
    <property type="entry name" value="Fungal_trans"/>
    <property type="match status" value="1"/>
</dbReference>
<comment type="caution">
    <text evidence="9">The sequence shown here is derived from an EMBL/GenBank/DDBJ whole genome shotgun (WGS) entry which is preliminary data.</text>
</comment>
<name>A0A1Y2AEV5_9TREE</name>
<feature type="region of interest" description="Disordered" evidence="7">
    <location>
        <begin position="576"/>
        <end position="602"/>
    </location>
</feature>
<feature type="region of interest" description="Disordered" evidence="7">
    <location>
        <begin position="1"/>
        <end position="34"/>
    </location>
</feature>
<evidence type="ECO:0000256" key="5">
    <source>
        <dbReference type="ARBA" id="ARBA00023163"/>
    </source>
</evidence>
<proteinExistence type="predicted"/>
<feature type="domain" description="Xylanolytic transcriptional activator regulatory" evidence="8">
    <location>
        <begin position="245"/>
        <end position="328"/>
    </location>
</feature>
<dbReference type="InParanoid" id="A0A1Y2AEV5"/>
<dbReference type="PANTHER" id="PTHR31313">
    <property type="entry name" value="TY1 ENHANCER ACTIVATOR"/>
    <property type="match status" value="1"/>
</dbReference>
<dbReference type="AlphaFoldDB" id="A0A1Y2AEV5"/>